<dbReference type="EMBL" id="LAZR01068228">
    <property type="protein sequence ID" value="KKK50033.1"/>
    <property type="molecule type" value="Genomic_DNA"/>
</dbReference>
<evidence type="ECO:0000313" key="1">
    <source>
        <dbReference type="EMBL" id="KKK50033.1"/>
    </source>
</evidence>
<comment type="caution">
    <text evidence="1">The sequence shown here is derived from an EMBL/GenBank/DDBJ whole genome shotgun (WGS) entry which is preliminary data.</text>
</comment>
<organism evidence="1">
    <name type="scientific">marine sediment metagenome</name>
    <dbReference type="NCBI Taxonomy" id="412755"/>
    <lineage>
        <taxon>unclassified sequences</taxon>
        <taxon>metagenomes</taxon>
        <taxon>ecological metagenomes</taxon>
    </lineage>
</organism>
<dbReference type="AlphaFoldDB" id="A0A0F8W0A4"/>
<sequence>MSILKAFWRRIRPRRRIQPIRLDCFCEHAVDLPQGELGPIPPEVIADYLEGLDNVTLSKRGEWVKTPGSNQ</sequence>
<name>A0A0F8W0A4_9ZZZZ</name>
<gene>
    <name evidence="1" type="ORF">LCGC14_3129060</name>
</gene>
<protein>
    <submittedName>
        <fullName evidence="1">Uncharacterized protein</fullName>
    </submittedName>
</protein>
<accession>A0A0F8W0A4</accession>
<reference evidence="1" key="1">
    <citation type="journal article" date="2015" name="Nature">
        <title>Complex archaea that bridge the gap between prokaryotes and eukaryotes.</title>
        <authorList>
            <person name="Spang A."/>
            <person name="Saw J.H."/>
            <person name="Jorgensen S.L."/>
            <person name="Zaremba-Niedzwiedzka K."/>
            <person name="Martijn J."/>
            <person name="Lind A.E."/>
            <person name="van Eijk R."/>
            <person name="Schleper C."/>
            <person name="Guy L."/>
            <person name="Ettema T.J."/>
        </authorList>
    </citation>
    <scope>NUCLEOTIDE SEQUENCE</scope>
</reference>
<proteinExistence type="predicted"/>